<dbReference type="AlphaFoldDB" id="A0A0W8FMH9"/>
<accession>A0A0W8FMH9</accession>
<gene>
    <name evidence="1" type="ORF">ASZ90_008130</name>
</gene>
<proteinExistence type="predicted"/>
<sequence>MSDSKFIVLCQPDKGKSCGACCGLYNYVDSSRSSLEQRLRLRTKRFHELVKKPDDVALYAKETLAAEDFNKRYEVIYCCEYLGFLDNEEKKVGCLLHPEQNQGCDMRDVSFYGQELCAGHFCPSHHFIPQSQCEILIKIFDDWYLYGLVLTDIDLVIQYFRLIADRIGGELKPEAFDNVSLKNIVLEYFNWKITWPFRSLETNRLGKYYFDGSQYMISYIDYARFGREVSPLNAIFLSLSSSFKNTEEIDEAEMMIWSNIENFVATYERGR</sequence>
<dbReference type="EMBL" id="LNQE01000986">
    <property type="protein sequence ID" value="KUG22112.1"/>
    <property type="molecule type" value="Genomic_DNA"/>
</dbReference>
<evidence type="ECO:0000313" key="1">
    <source>
        <dbReference type="EMBL" id="KUG22112.1"/>
    </source>
</evidence>
<reference evidence="1" key="1">
    <citation type="journal article" date="2015" name="Proc. Natl. Acad. Sci. U.S.A.">
        <title>Networks of energetic and metabolic interactions define dynamics in microbial communities.</title>
        <authorList>
            <person name="Embree M."/>
            <person name="Liu J.K."/>
            <person name="Al-Bassam M.M."/>
            <person name="Zengler K."/>
        </authorList>
    </citation>
    <scope>NUCLEOTIDE SEQUENCE</scope>
</reference>
<protein>
    <submittedName>
        <fullName evidence="1">Uncharacterized protein</fullName>
    </submittedName>
</protein>
<comment type="caution">
    <text evidence="1">The sequence shown here is derived from an EMBL/GenBank/DDBJ whole genome shotgun (WGS) entry which is preliminary data.</text>
</comment>
<organism evidence="1">
    <name type="scientific">hydrocarbon metagenome</name>
    <dbReference type="NCBI Taxonomy" id="938273"/>
    <lineage>
        <taxon>unclassified sequences</taxon>
        <taxon>metagenomes</taxon>
        <taxon>ecological metagenomes</taxon>
    </lineage>
</organism>
<name>A0A0W8FMH9_9ZZZZ</name>